<evidence type="ECO:0000259" key="2">
    <source>
        <dbReference type="SMART" id="SM00853"/>
    </source>
</evidence>
<accession>A0A317XK71</accession>
<dbReference type="PANTHER" id="PTHR10073:SF47">
    <property type="entry name" value="DNA MISMATCH REPAIR PROTEIN MLH3"/>
    <property type="match status" value="1"/>
</dbReference>
<name>A0A317XK71_9BASI</name>
<evidence type="ECO:0000313" key="4">
    <source>
        <dbReference type="Proteomes" id="UP000246740"/>
    </source>
</evidence>
<dbReference type="GO" id="GO:0140664">
    <property type="term" value="F:ATP-dependent DNA damage sensor activity"/>
    <property type="evidence" value="ECO:0007669"/>
    <property type="project" value="InterPro"/>
</dbReference>
<dbReference type="InterPro" id="IPR014790">
    <property type="entry name" value="MutL_C"/>
</dbReference>
<dbReference type="InterPro" id="IPR037198">
    <property type="entry name" value="MutL_C_sf"/>
</dbReference>
<dbReference type="GO" id="GO:0016887">
    <property type="term" value="F:ATP hydrolysis activity"/>
    <property type="evidence" value="ECO:0007669"/>
    <property type="project" value="InterPro"/>
</dbReference>
<dbReference type="AlphaFoldDB" id="A0A317XK71"/>
<dbReference type="STRING" id="1882483.A0A317XK71"/>
<dbReference type="InterPro" id="IPR038973">
    <property type="entry name" value="MutL/Mlh/Pms-like"/>
</dbReference>
<sequence>MPSGRSIPAKNQEHASNQQPFPSRPSTAPTTPQRPLRGTPSRPQTACLATPTNLSQNEELPPDIMAWVDPLTKREWHIDARTGQTFHPLPHDRDTVHSGQAGPRSNDTAKIIDRSSLRKRRYEETFASDLSTIHSAAPVAPTWLDSALSDWRNPAFANQCRTTAPIEAVPGLVQGKSTTPGPYHGSSDDTDVDTPIPLATISTSPRASPTKSAANARSSRFFDSRSVSLQKEASIGVLAGPFAESAARDKGHGRSDASSDLSLSRSDLARAQVVEQLDGKYIICVLQQNAARKVLICFDQHAVDERIRLEQLLEAFALACIRGRPPVSRPASSIITLSISRDEYDLLTQSDAIARRVQAGLCFLGFEVDRAVLVHEELGHAQVDLAGFPQILHDRVLSPAGRLQSPTLLSSIFKSCVAELSTRPIPGCILRRDEASNANSNNDLSDTPARDSAWISVSRYMPQALLDVFLSKACRSAIMFNDPLGRDVCQQLIERLAECQFPFQCAHGRPTMMPLCCF</sequence>
<proteinExistence type="predicted"/>
<organism evidence="3 4">
    <name type="scientific">Testicularia cyperi</name>
    <dbReference type="NCBI Taxonomy" id="1882483"/>
    <lineage>
        <taxon>Eukaryota</taxon>
        <taxon>Fungi</taxon>
        <taxon>Dikarya</taxon>
        <taxon>Basidiomycota</taxon>
        <taxon>Ustilaginomycotina</taxon>
        <taxon>Ustilaginomycetes</taxon>
        <taxon>Ustilaginales</taxon>
        <taxon>Anthracoideaceae</taxon>
        <taxon>Testicularia</taxon>
    </lineage>
</organism>
<reference evidence="3 4" key="1">
    <citation type="journal article" date="2018" name="Mol. Biol. Evol.">
        <title>Broad Genomic Sampling Reveals a Smut Pathogenic Ancestry of the Fungal Clade Ustilaginomycotina.</title>
        <authorList>
            <person name="Kijpornyongpan T."/>
            <person name="Mondo S.J."/>
            <person name="Barry K."/>
            <person name="Sandor L."/>
            <person name="Lee J."/>
            <person name="Lipzen A."/>
            <person name="Pangilinan J."/>
            <person name="LaButti K."/>
            <person name="Hainaut M."/>
            <person name="Henrissat B."/>
            <person name="Grigoriev I.V."/>
            <person name="Spatafora J.W."/>
            <person name="Aime M.C."/>
        </authorList>
    </citation>
    <scope>NUCLEOTIDE SEQUENCE [LARGE SCALE GENOMIC DNA]</scope>
    <source>
        <strain evidence="3 4">MCA 3645</strain>
    </source>
</reference>
<feature type="region of interest" description="Disordered" evidence="1">
    <location>
        <begin position="172"/>
        <end position="192"/>
    </location>
</feature>
<dbReference type="Proteomes" id="UP000246740">
    <property type="component" value="Unassembled WGS sequence"/>
</dbReference>
<dbReference type="GO" id="GO:0032300">
    <property type="term" value="C:mismatch repair complex"/>
    <property type="evidence" value="ECO:0007669"/>
    <property type="project" value="InterPro"/>
</dbReference>
<dbReference type="InterPro" id="IPR042120">
    <property type="entry name" value="MutL_C_dimsub"/>
</dbReference>
<dbReference type="SUPFAM" id="SSF118116">
    <property type="entry name" value="DNA mismatch repair protein MutL"/>
    <property type="match status" value="1"/>
</dbReference>
<evidence type="ECO:0000313" key="3">
    <source>
        <dbReference type="EMBL" id="PWY98232.1"/>
    </source>
</evidence>
<dbReference type="SMART" id="SM00853">
    <property type="entry name" value="MutL_C"/>
    <property type="match status" value="1"/>
</dbReference>
<dbReference type="GO" id="GO:0005524">
    <property type="term" value="F:ATP binding"/>
    <property type="evidence" value="ECO:0007669"/>
    <property type="project" value="InterPro"/>
</dbReference>
<feature type="compositionally biased region" description="Polar residues" evidence="1">
    <location>
        <begin position="14"/>
        <end position="33"/>
    </location>
</feature>
<dbReference type="EMBL" id="KZ819199">
    <property type="protein sequence ID" value="PWY98232.1"/>
    <property type="molecule type" value="Genomic_DNA"/>
</dbReference>
<dbReference type="OrthoDB" id="429932at2759"/>
<gene>
    <name evidence="3" type="ORF">BCV70DRAFT_35820</name>
</gene>
<protein>
    <recommendedName>
        <fullName evidence="2">MutL C-terminal dimerisation domain-containing protein</fullName>
    </recommendedName>
</protein>
<dbReference type="GO" id="GO:0006298">
    <property type="term" value="P:mismatch repair"/>
    <property type="evidence" value="ECO:0007669"/>
    <property type="project" value="InterPro"/>
</dbReference>
<dbReference type="PANTHER" id="PTHR10073">
    <property type="entry name" value="DNA MISMATCH REPAIR PROTEIN MLH, PMS, MUTL"/>
    <property type="match status" value="1"/>
</dbReference>
<evidence type="ECO:0000256" key="1">
    <source>
        <dbReference type="SAM" id="MobiDB-lite"/>
    </source>
</evidence>
<dbReference type="InParanoid" id="A0A317XK71"/>
<feature type="domain" description="MutL C-terminal dimerisation" evidence="2">
    <location>
        <begin position="273"/>
        <end position="484"/>
    </location>
</feature>
<feature type="region of interest" description="Disordered" evidence="1">
    <location>
        <begin position="1"/>
        <end position="61"/>
    </location>
</feature>
<dbReference type="Gene3D" id="3.30.1540.20">
    <property type="entry name" value="MutL, C-terminal domain, dimerisation subdomain"/>
    <property type="match status" value="2"/>
</dbReference>
<feature type="region of interest" description="Disordered" evidence="1">
    <location>
        <begin position="84"/>
        <end position="110"/>
    </location>
</feature>
<keyword evidence="4" id="KW-1185">Reference proteome</keyword>